<name>A0A2W5HSJ5_9BACT</name>
<dbReference type="Proteomes" id="UP000249739">
    <property type="component" value="Unassembled WGS sequence"/>
</dbReference>
<protein>
    <recommendedName>
        <fullName evidence="3">Transglutaminase-like domain-containing protein</fullName>
    </recommendedName>
</protein>
<proteinExistence type="predicted"/>
<evidence type="ECO:0000313" key="2">
    <source>
        <dbReference type="Proteomes" id="UP000249739"/>
    </source>
</evidence>
<reference evidence="1 2" key="1">
    <citation type="submission" date="2017-08" db="EMBL/GenBank/DDBJ databases">
        <title>Infants hospitalized years apart are colonized by the same room-sourced microbial strains.</title>
        <authorList>
            <person name="Brooks B."/>
            <person name="Olm M.R."/>
            <person name="Firek B.A."/>
            <person name="Baker R."/>
            <person name="Thomas B.C."/>
            <person name="Morowitz M.J."/>
            <person name="Banfield J.F."/>
        </authorList>
    </citation>
    <scope>NUCLEOTIDE SEQUENCE [LARGE SCALE GENOMIC DNA]</scope>
    <source>
        <strain evidence="1">S2_006_000_R2_64</strain>
    </source>
</reference>
<gene>
    <name evidence="1" type="ORF">DI586_03080</name>
</gene>
<evidence type="ECO:0000313" key="1">
    <source>
        <dbReference type="EMBL" id="PZP56609.1"/>
    </source>
</evidence>
<organism evidence="1 2">
    <name type="scientific">Micavibrio aeruginosavorus</name>
    <dbReference type="NCBI Taxonomy" id="349221"/>
    <lineage>
        <taxon>Bacteria</taxon>
        <taxon>Pseudomonadati</taxon>
        <taxon>Bdellovibrionota</taxon>
        <taxon>Bdellovibrionia</taxon>
        <taxon>Bdellovibrionales</taxon>
        <taxon>Pseudobdellovibrionaceae</taxon>
        <taxon>Micavibrio</taxon>
    </lineage>
</organism>
<comment type="caution">
    <text evidence="1">The sequence shown here is derived from an EMBL/GenBank/DDBJ whole genome shotgun (WGS) entry which is preliminary data.</text>
</comment>
<accession>A0A2W5HSJ5</accession>
<sequence>MPIKKIVAQKSFKWFLGAFLILAALGAVYELSRENKKTDEKMAVMDVHREVVALCLKQFPADNKTNEIKSLRHCVFKNSVFSDDKEFEPLWKNKMAMAKWLRSSVSKERNSFPPMECSYRSGTLVSMLKSAGYEAHDLVIPKNEDNFSDHVVVEVLNPDTQKWEIHDPSYDVNFVSSKDKAPLDIKQMLTIDKDDYKPCNFAGKCGWHLRTDEGIDLTFNKAYWNMAYIKDLNVLYSTDRLDIHAKRNVYGKQLSYCEWRKKWCNNIVELD</sequence>
<dbReference type="AlphaFoldDB" id="A0A2W5HSJ5"/>
<evidence type="ECO:0008006" key="3">
    <source>
        <dbReference type="Google" id="ProtNLM"/>
    </source>
</evidence>
<dbReference type="EMBL" id="QFOT01000020">
    <property type="protein sequence ID" value="PZP56609.1"/>
    <property type="molecule type" value="Genomic_DNA"/>
</dbReference>